<protein>
    <submittedName>
        <fullName evidence="2">Uncharacterized protein</fullName>
    </submittedName>
</protein>
<evidence type="ECO:0000256" key="1">
    <source>
        <dbReference type="SAM" id="Coils"/>
    </source>
</evidence>
<proteinExistence type="predicted"/>
<dbReference type="EMBL" id="MHCT01000013">
    <property type="protein sequence ID" value="OGY26214.1"/>
    <property type="molecule type" value="Genomic_DNA"/>
</dbReference>
<organism evidence="2 3">
    <name type="scientific">Candidatus Woykebacteria bacterium RBG_16_44_10</name>
    <dbReference type="NCBI Taxonomy" id="1802597"/>
    <lineage>
        <taxon>Bacteria</taxon>
        <taxon>Candidatus Woykeibacteriota</taxon>
    </lineage>
</organism>
<reference evidence="2 3" key="1">
    <citation type="journal article" date="2016" name="Nat. Commun.">
        <title>Thousands of microbial genomes shed light on interconnected biogeochemical processes in an aquifer system.</title>
        <authorList>
            <person name="Anantharaman K."/>
            <person name="Brown C.T."/>
            <person name="Hug L.A."/>
            <person name="Sharon I."/>
            <person name="Castelle C.J."/>
            <person name="Probst A.J."/>
            <person name="Thomas B.C."/>
            <person name="Singh A."/>
            <person name="Wilkins M.J."/>
            <person name="Karaoz U."/>
            <person name="Brodie E.L."/>
            <person name="Williams K.H."/>
            <person name="Hubbard S.S."/>
            <person name="Banfield J.F."/>
        </authorList>
    </citation>
    <scope>NUCLEOTIDE SEQUENCE [LARGE SCALE GENOMIC DNA]</scope>
</reference>
<comment type="caution">
    <text evidence="2">The sequence shown here is derived from an EMBL/GenBank/DDBJ whole genome shotgun (WGS) entry which is preliminary data.</text>
</comment>
<dbReference type="AlphaFoldDB" id="A0A1G1WEZ2"/>
<evidence type="ECO:0000313" key="2">
    <source>
        <dbReference type="EMBL" id="OGY26214.1"/>
    </source>
</evidence>
<name>A0A1G1WEZ2_9BACT</name>
<feature type="coiled-coil region" evidence="1">
    <location>
        <begin position="27"/>
        <end position="54"/>
    </location>
</feature>
<dbReference type="Proteomes" id="UP000177588">
    <property type="component" value="Unassembled WGS sequence"/>
</dbReference>
<sequence>MKKPDWRELFVFKELVFDRYDDKYSRFQRLERLVQEFGRELDEYNDQLPSATKEQRKEIRTSINSVIIFVADLRWQMAYLRYEIGQADYTTYIAEIEQVYTLARRLLGKNPAIETKVAYYRRLVAPPPSVF</sequence>
<evidence type="ECO:0000313" key="3">
    <source>
        <dbReference type="Proteomes" id="UP000177588"/>
    </source>
</evidence>
<accession>A0A1G1WEZ2</accession>
<keyword evidence="1" id="KW-0175">Coiled coil</keyword>
<gene>
    <name evidence="2" type="ORF">A2Z24_01465</name>
</gene>